<dbReference type="Pfam" id="PF19200">
    <property type="entry name" value="MupG_N"/>
    <property type="match status" value="1"/>
</dbReference>
<dbReference type="InterPro" id="IPR043894">
    <property type="entry name" value="MupG_C"/>
</dbReference>
<evidence type="ECO:0000259" key="1">
    <source>
        <dbReference type="Pfam" id="PF05913"/>
    </source>
</evidence>
<evidence type="ECO:0000313" key="3">
    <source>
        <dbReference type="EMBL" id="MBG9985727.1"/>
    </source>
</evidence>
<dbReference type="Gene3D" id="2.40.100.10">
    <property type="entry name" value="Cyclophilin-like"/>
    <property type="match status" value="1"/>
</dbReference>
<dbReference type="SUPFAM" id="SSF50891">
    <property type="entry name" value="Cyclophilin-like"/>
    <property type="match status" value="1"/>
</dbReference>
<organism evidence="3 4">
    <name type="scientific">Facklamia lactis</name>
    <dbReference type="NCBI Taxonomy" id="2749967"/>
    <lineage>
        <taxon>Bacteria</taxon>
        <taxon>Bacillati</taxon>
        <taxon>Bacillota</taxon>
        <taxon>Bacilli</taxon>
        <taxon>Lactobacillales</taxon>
        <taxon>Aerococcaceae</taxon>
        <taxon>Facklamia</taxon>
    </lineage>
</organism>
<dbReference type="Proteomes" id="UP000721415">
    <property type="component" value="Unassembled WGS sequence"/>
</dbReference>
<dbReference type="Gene3D" id="3.20.20.70">
    <property type="entry name" value="Aldolase class I"/>
    <property type="match status" value="1"/>
</dbReference>
<keyword evidence="4" id="KW-1185">Reference proteome</keyword>
<accession>A0ABS0LP36</accession>
<evidence type="ECO:0000313" key="4">
    <source>
        <dbReference type="Proteomes" id="UP000721415"/>
    </source>
</evidence>
<dbReference type="InterPro" id="IPR017853">
    <property type="entry name" value="GH"/>
</dbReference>
<dbReference type="InterPro" id="IPR013785">
    <property type="entry name" value="Aldolase_TIM"/>
</dbReference>
<dbReference type="PANTHER" id="PTHR38435">
    <property type="match status" value="1"/>
</dbReference>
<name>A0ABS0LP36_9LACT</name>
<sequence length="364" mass="42292">MRQLGVSIYPEKSEIEVIKKYLAEAAELGFRRIFSCLLSAEEEKMAIIERFSQINDYAHQLGYEVIVDVSPKVFDKLEISYQDLSFFQAIGADGLRLDIGYTGMEESLMTFNPEGLKIEINMSNDVHTLDTIMDFQPDRYHLLGCHNFYPHQYSGLGLDFFKRTSRRFRQYGLRTAAFVTSQNEDTFGPWPVTDGLPTLERHRYLPLDVQIKHLIAMDEIDDIIISNCFPSDDEMASLKGLDLNIVTFEVEVHPEIPEVEAKILFEMTHFNRGDVSEYFIRSTQSRVIYKDHHFEVFNTPELIRRGDIIIESSEYGHYAGEMQIALQEMKNSGRSNVVGYIRPEEMFILDHIKPWQKFRLKKSI</sequence>
<reference evidence="3 4" key="1">
    <citation type="submission" date="2020-07" db="EMBL/GenBank/DDBJ databases">
        <title>Facklamia lactis sp. nov., isolated from raw milk.</title>
        <authorList>
            <person name="Doll E.V."/>
            <person name="Huptas C."/>
            <person name="Staib L."/>
            <person name="Wenning M."/>
            <person name="Scherer S."/>
        </authorList>
    </citation>
    <scope>NUCLEOTIDE SEQUENCE [LARGE SCALE GENOMIC DNA]</scope>
    <source>
        <strain evidence="3 4">DSM 111018</strain>
    </source>
</reference>
<dbReference type="InterPro" id="IPR008589">
    <property type="entry name" value="MupG"/>
</dbReference>
<dbReference type="RefSeq" id="WP_197114288.1">
    <property type="nucleotide sequence ID" value="NZ_JACBXQ010000001.1"/>
</dbReference>
<proteinExistence type="predicted"/>
<dbReference type="PANTHER" id="PTHR38435:SF1">
    <property type="entry name" value="DUF871 DOMAIN-CONTAINING PROTEIN"/>
    <property type="match status" value="1"/>
</dbReference>
<feature type="domain" description="6-phospho-N-acetylmuramidase C-terminal" evidence="1">
    <location>
        <begin position="246"/>
        <end position="361"/>
    </location>
</feature>
<feature type="domain" description="6-phospho-N-acetylmuramidase N-terminal" evidence="2">
    <location>
        <begin position="4"/>
        <end position="239"/>
    </location>
</feature>
<dbReference type="InterPro" id="IPR043797">
    <property type="entry name" value="MupG_N"/>
</dbReference>
<dbReference type="SUPFAM" id="SSF51445">
    <property type="entry name" value="(Trans)glycosidases"/>
    <property type="match status" value="1"/>
</dbReference>
<dbReference type="InterPro" id="IPR029000">
    <property type="entry name" value="Cyclophilin-like_dom_sf"/>
</dbReference>
<dbReference type="EMBL" id="JACBXQ010000001">
    <property type="protein sequence ID" value="MBG9985727.1"/>
    <property type="molecule type" value="Genomic_DNA"/>
</dbReference>
<evidence type="ECO:0000259" key="2">
    <source>
        <dbReference type="Pfam" id="PF19200"/>
    </source>
</evidence>
<gene>
    <name evidence="3" type="ORF">HZY91_02325</name>
</gene>
<protein>
    <submittedName>
        <fullName evidence="3">DUF871 domain-containing protein</fullName>
    </submittedName>
</protein>
<dbReference type="Pfam" id="PF05913">
    <property type="entry name" value="MupG_C"/>
    <property type="match status" value="1"/>
</dbReference>
<comment type="caution">
    <text evidence="3">The sequence shown here is derived from an EMBL/GenBank/DDBJ whole genome shotgun (WGS) entry which is preliminary data.</text>
</comment>